<protein>
    <submittedName>
        <fullName evidence="1">Uncharacterized protein</fullName>
    </submittedName>
</protein>
<dbReference type="Proteomes" id="UP000682733">
    <property type="component" value="Unassembled WGS sequence"/>
</dbReference>
<gene>
    <name evidence="1" type="ORF">OVA965_LOCUS33121</name>
    <name evidence="2" type="ORF">TMI583_LOCUS34000</name>
</gene>
<accession>A0A8S2FAN0</accession>
<dbReference type="Proteomes" id="UP000677228">
    <property type="component" value="Unassembled WGS sequence"/>
</dbReference>
<evidence type="ECO:0000313" key="3">
    <source>
        <dbReference type="Proteomes" id="UP000677228"/>
    </source>
</evidence>
<reference evidence="1" key="1">
    <citation type="submission" date="2021-02" db="EMBL/GenBank/DDBJ databases">
        <authorList>
            <person name="Nowell W R."/>
        </authorList>
    </citation>
    <scope>NUCLEOTIDE SEQUENCE</scope>
</reference>
<organism evidence="1 3">
    <name type="scientific">Didymodactylos carnosus</name>
    <dbReference type="NCBI Taxonomy" id="1234261"/>
    <lineage>
        <taxon>Eukaryota</taxon>
        <taxon>Metazoa</taxon>
        <taxon>Spiralia</taxon>
        <taxon>Gnathifera</taxon>
        <taxon>Rotifera</taxon>
        <taxon>Eurotatoria</taxon>
        <taxon>Bdelloidea</taxon>
        <taxon>Philodinida</taxon>
        <taxon>Philodinidae</taxon>
        <taxon>Didymodactylos</taxon>
    </lineage>
</organism>
<proteinExistence type="predicted"/>
<name>A0A8S2FAN0_9BILA</name>
<dbReference type="EMBL" id="CAJOBA010048199">
    <property type="protein sequence ID" value="CAF4209893.1"/>
    <property type="molecule type" value="Genomic_DNA"/>
</dbReference>
<evidence type="ECO:0000313" key="1">
    <source>
        <dbReference type="EMBL" id="CAF1403544.1"/>
    </source>
</evidence>
<evidence type="ECO:0000313" key="2">
    <source>
        <dbReference type="EMBL" id="CAF4209893.1"/>
    </source>
</evidence>
<dbReference type="AlphaFoldDB" id="A0A8S2FAN0"/>
<dbReference type="EMBL" id="CAJNOK010026469">
    <property type="protein sequence ID" value="CAF1403544.1"/>
    <property type="molecule type" value="Genomic_DNA"/>
</dbReference>
<sequence length="222" mass="25397">MITQYNFDLVALNIATLEDSARAHAQVAIDATNKLLLLDGDTPQSSIQDLIQAIEARQHNLKQRAEELLNHQLQTFFEQAPTEVDGADDSVPVEATIRFFKKSIDAIVTGQITAISGPVRGCLADHGWLPWEQKDKEAFPSLKGRLYQLQSRQLPRHLAIRARRERALVKSIQTLLRKRPDIVLRRPDKRKGFYLGNAADFERKAMKYTTDRLVHVTRHFRH</sequence>
<comment type="caution">
    <text evidence="1">The sequence shown here is derived from an EMBL/GenBank/DDBJ whole genome shotgun (WGS) entry which is preliminary data.</text>
</comment>